<comment type="caution">
    <text evidence="1">The sequence shown here is derived from an EMBL/GenBank/DDBJ whole genome shotgun (WGS) entry which is preliminary data.</text>
</comment>
<keyword evidence="2" id="KW-1185">Reference proteome</keyword>
<evidence type="ECO:0000313" key="2">
    <source>
        <dbReference type="Proteomes" id="UP000267223"/>
    </source>
</evidence>
<protein>
    <submittedName>
        <fullName evidence="1">Uncharacterized protein</fullName>
    </submittedName>
</protein>
<dbReference type="AlphaFoldDB" id="A0A3M9NEH5"/>
<name>A0A3M9NEH5_9BACT</name>
<organism evidence="1 2">
    <name type="scientific">Hanamia caeni</name>
    <dbReference type="NCBI Taxonomy" id="2294116"/>
    <lineage>
        <taxon>Bacteria</taxon>
        <taxon>Pseudomonadati</taxon>
        <taxon>Bacteroidota</taxon>
        <taxon>Chitinophagia</taxon>
        <taxon>Chitinophagales</taxon>
        <taxon>Chitinophagaceae</taxon>
        <taxon>Hanamia</taxon>
    </lineage>
</organism>
<sequence length="148" mass="17324">MAWDLYFSRRRAKTYEQESENKKCYWESEFLQPAFEISIVFARSLIHFMGLGLKENKLVNFYSNKEDDVQIWDVIPGKQAYPLSILNSIEKQNLCNILKIANKSSAHLTLNFATDEEFASLIPGRRLVFRMVTEYVDNLNKSCLGWIE</sequence>
<proteinExistence type="predicted"/>
<accession>A0A3M9NEH5</accession>
<evidence type="ECO:0000313" key="1">
    <source>
        <dbReference type="EMBL" id="RNI36131.1"/>
    </source>
</evidence>
<dbReference type="EMBL" id="RJJR01000008">
    <property type="protein sequence ID" value="RNI36131.1"/>
    <property type="molecule type" value="Genomic_DNA"/>
</dbReference>
<dbReference type="Proteomes" id="UP000267223">
    <property type="component" value="Unassembled WGS sequence"/>
</dbReference>
<reference evidence="1 2" key="1">
    <citation type="submission" date="2018-11" db="EMBL/GenBank/DDBJ databases">
        <title>Draft genome sequence of Ferruginibacter sp. BO-59.</title>
        <authorList>
            <person name="Im W.T."/>
        </authorList>
    </citation>
    <scope>NUCLEOTIDE SEQUENCE [LARGE SCALE GENOMIC DNA]</scope>
    <source>
        <strain evidence="1 2">BO-59</strain>
    </source>
</reference>
<gene>
    <name evidence="1" type="ORF">EFY79_10600</name>
</gene>